<accession>A0ABN0UIM8</accession>
<sequence>MSATTLAAPTTARSDSPVRNGALAGLAGGAVFGLLMAGADMLPMVGLLIGVDNAIVGFLVHLVVSAVVGGLFGLLSRGFADNVFRIYLLGMLYGVAWWLVGALIIMPLWLSVTADSAMSDMVFVVGNMQWLSLFGHVFFGLVTGMSLHALRGHAR</sequence>
<protein>
    <recommendedName>
        <fullName evidence="4">DUF1440 domain-containing protein</fullName>
    </recommendedName>
</protein>
<evidence type="ECO:0000256" key="1">
    <source>
        <dbReference type="SAM" id="Phobius"/>
    </source>
</evidence>
<comment type="caution">
    <text evidence="2">The sequence shown here is derived from an EMBL/GenBank/DDBJ whole genome shotgun (WGS) entry which is preliminary data.</text>
</comment>
<dbReference type="Proteomes" id="UP001500416">
    <property type="component" value="Unassembled WGS sequence"/>
</dbReference>
<reference evidence="2 3" key="1">
    <citation type="journal article" date="2019" name="Int. J. Syst. Evol. Microbiol.">
        <title>The Global Catalogue of Microorganisms (GCM) 10K type strain sequencing project: providing services to taxonomists for standard genome sequencing and annotation.</title>
        <authorList>
            <consortium name="The Broad Institute Genomics Platform"/>
            <consortium name="The Broad Institute Genome Sequencing Center for Infectious Disease"/>
            <person name="Wu L."/>
            <person name="Ma J."/>
        </authorList>
    </citation>
    <scope>NUCLEOTIDE SEQUENCE [LARGE SCALE GENOMIC DNA]</scope>
    <source>
        <strain evidence="2 3">JCM 3380</strain>
    </source>
</reference>
<keyword evidence="1" id="KW-0472">Membrane</keyword>
<keyword evidence="3" id="KW-1185">Reference proteome</keyword>
<keyword evidence="1" id="KW-1133">Transmembrane helix</keyword>
<feature type="transmembrane region" description="Helical" evidence="1">
    <location>
        <begin position="54"/>
        <end position="75"/>
    </location>
</feature>
<evidence type="ECO:0008006" key="4">
    <source>
        <dbReference type="Google" id="ProtNLM"/>
    </source>
</evidence>
<name>A0ABN0UIM8_9PSEU</name>
<organism evidence="2 3">
    <name type="scientific">Saccharothrix mutabilis subsp. mutabilis</name>
    <dbReference type="NCBI Taxonomy" id="66855"/>
    <lineage>
        <taxon>Bacteria</taxon>
        <taxon>Bacillati</taxon>
        <taxon>Actinomycetota</taxon>
        <taxon>Actinomycetes</taxon>
        <taxon>Pseudonocardiales</taxon>
        <taxon>Pseudonocardiaceae</taxon>
        <taxon>Saccharothrix</taxon>
    </lineage>
</organism>
<feature type="transmembrane region" description="Helical" evidence="1">
    <location>
        <begin position="21"/>
        <end position="42"/>
    </location>
</feature>
<keyword evidence="1" id="KW-0812">Transmembrane</keyword>
<dbReference type="RefSeq" id="WP_343937337.1">
    <property type="nucleotide sequence ID" value="NZ_BAAABU010000019.1"/>
</dbReference>
<dbReference type="EMBL" id="BAAABU010000019">
    <property type="protein sequence ID" value="GAA0251883.1"/>
    <property type="molecule type" value="Genomic_DNA"/>
</dbReference>
<feature type="transmembrane region" description="Helical" evidence="1">
    <location>
        <begin position="130"/>
        <end position="150"/>
    </location>
</feature>
<evidence type="ECO:0000313" key="2">
    <source>
        <dbReference type="EMBL" id="GAA0251883.1"/>
    </source>
</evidence>
<proteinExistence type="predicted"/>
<feature type="transmembrane region" description="Helical" evidence="1">
    <location>
        <begin position="87"/>
        <end position="110"/>
    </location>
</feature>
<evidence type="ECO:0000313" key="3">
    <source>
        <dbReference type="Proteomes" id="UP001500416"/>
    </source>
</evidence>
<gene>
    <name evidence="2" type="ORF">GCM10010492_60410</name>
</gene>